<dbReference type="EMBL" id="VMNK01000015">
    <property type="protein sequence ID" value="TVO53084.1"/>
    <property type="molecule type" value="Genomic_DNA"/>
</dbReference>
<keyword evidence="3" id="KW-1185">Reference proteome</keyword>
<dbReference type="Gene3D" id="3.40.50.10140">
    <property type="entry name" value="Toll/interleukin-1 receptor homology (TIR) domain"/>
    <property type="match status" value="1"/>
</dbReference>
<evidence type="ECO:0000259" key="1">
    <source>
        <dbReference type="PROSITE" id="PS50104"/>
    </source>
</evidence>
<feature type="domain" description="TIR" evidence="1">
    <location>
        <begin position="5"/>
        <end position="146"/>
    </location>
</feature>
<dbReference type="RefSeq" id="WP_144310335.1">
    <property type="nucleotide sequence ID" value="NZ_VMNK01000015.1"/>
</dbReference>
<proteinExistence type="predicted"/>
<evidence type="ECO:0000313" key="2">
    <source>
        <dbReference type="EMBL" id="TVO53084.1"/>
    </source>
</evidence>
<sequence length="181" mass="21068">MRAEPTQLVFISYKHVEHSTRVARRLRNALEVVSDALDFRVFLDDENLRASDNWQGEVNAALDGMTHFIALLTDDFWLSPECRRELNAAINRYEDGMKTRLLFVLVDDMRPDLLSLNPDRRAGRLVSDDPKVQRIGDIHFLGPYNSAKQLVRLQWENEAVLRDQIKQLIDHFERTLPARGR</sequence>
<dbReference type="Proteomes" id="UP000319502">
    <property type="component" value="Unassembled WGS sequence"/>
</dbReference>
<keyword evidence="2" id="KW-0675">Receptor</keyword>
<gene>
    <name evidence="2" type="ORF">FHP91_14870</name>
</gene>
<protein>
    <submittedName>
        <fullName evidence="2">Toll/interleukin-1 receptor domain-containing protein</fullName>
    </submittedName>
</protein>
<accession>A0A557QJK2</accession>
<dbReference type="OrthoDB" id="344630at2"/>
<name>A0A557QJK2_9RHOO</name>
<dbReference type="PROSITE" id="PS50104">
    <property type="entry name" value="TIR"/>
    <property type="match status" value="1"/>
</dbReference>
<organism evidence="2 3">
    <name type="scientific">Denitromonas halophila</name>
    <dbReference type="NCBI Taxonomy" id="1629404"/>
    <lineage>
        <taxon>Bacteria</taxon>
        <taxon>Pseudomonadati</taxon>
        <taxon>Pseudomonadota</taxon>
        <taxon>Betaproteobacteria</taxon>
        <taxon>Rhodocyclales</taxon>
        <taxon>Zoogloeaceae</taxon>
        <taxon>Denitromonas</taxon>
    </lineage>
</organism>
<reference evidence="2 3" key="1">
    <citation type="submission" date="2019-07" db="EMBL/GenBank/DDBJ databases">
        <title>The pathways for chlorine oxyanion respiration interact through the shared metabolite chlorate.</title>
        <authorList>
            <person name="Barnum T.P."/>
            <person name="Cheng Y."/>
            <person name="Hill K.A."/>
            <person name="Lucas L.N."/>
            <person name="Carlson H.K."/>
            <person name="Coates J.D."/>
        </authorList>
    </citation>
    <scope>NUCLEOTIDE SEQUENCE [LARGE SCALE GENOMIC DNA]</scope>
    <source>
        <strain evidence="2 3">SFB-3</strain>
    </source>
</reference>
<dbReference type="SUPFAM" id="SSF52200">
    <property type="entry name" value="Toll/Interleukin receptor TIR domain"/>
    <property type="match status" value="1"/>
</dbReference>
<dbReference type="Pfam" id="PF13676">
    <property type="entry name" value="TIR_2"/>
    <property type="match status" value="1"/>
</dbReference>
<dbReference type="GO" id="GO:0007165">
    <property type="term" value="P:signal transduction"/>
    <property type="evidence" value="ECO:0007669"/>
    <property type="project" value="InterPro"/>
</dbReference>
<dbReference type="AlphaFoldDB" id="A0A557QJK2"/>
<evidence type="ECO:0000313" key="3">
    <source>
        <dbReference type="Proteomes" id="UP000319502"/>
    </source>
</evidence>
<dbReference type="InterPro" id="IPR035897">
    <property type="entry name" value="Toll_tir_struct_dom_sf"/>
</dbReference>
<comment type="caution">
    <text evidence="2">The sequence shown here is derived from an EMBL/GenBank/DDBJ whole genome shotgun (WGS) entry which is preliminary data.</text>
</comment>
<dbReference type="InterPro" id="IPR000157">
    <property type="entry name" value="TIR_dom"/>
</dbReference>